<evidence type="ECO:0000313" key="1">
    <source>
        <dbReference type="EMBL" id="OGN14955.1"/>
    </source>
</evidence>
<gene>
    <name evidence="1" type="ORF">A3J47_00905</name>
</gene>
<dbReference type="AlphaFoldDB" id="A0A1F8FPE9"/>
<organism evidence="1 2">
    <name type="scientific">Candidatus Yanofskybacteria bacterium RIFCSPHIGHO2_02_FULL_43_22</name>
    <dbReference type="NCBI Taxonomy" id="1802681"/>
    <lineage>
        <taxon>Bacteria</taxon>
        <taxon>Candidatus Yanofskyibacteriota</taxon>
    </lineage>
</organism>
<proteinExistence type="predicted"/>
<accession>A0A1F8FPE9</accession>
<comment type="caution">
    <text evidence="1">The sequence shown here is derived from an EMBL/GenBank/DDBJ whole genome shotgun (WGS) entry which is preliminary data.</text>
</comment>
<evidence type="ECO:0000313" key="2">
    <source>
        <dbReference type="Proteomes" id="UP000176581"/>
    </source>
</evidence>
<dbReference type="Proteomes" id="UP000176581">
    <property type="component" value="Unassembled WGS sequence"/>
</dbReference>
<protein>
    <submittedName>
        <fullName evidence="1">Uncharacterized protein</fullName>
    </submittedName>
</protein>
<name>A0A1F8FPE9_9BACT</name>
<sequence length="201" mass="23011">MTEALSFKDFVRYAQQAKLGRLNLPNGKIKRLLGYYKDNLFVKLTDLYRLVNSIVTIHGLIPENILAIIAVGSAVLSPGYQETYITRRKFILFGPWVVDHKRVPIQPNDIDFLIITDKNLGYAGTWLKKGGIHLVNRGTEQMTQCIQVHDTVAMHALREGIPIFFDERMKSLSSKIGVKSRTPRKIYWNEDRQGYLSGFIN</sequence>
<reference evidence="1 2" key="1">
    <citation type="journal article" date="2016" name="Nat. Commun.">
        <title>Thousands of microbial genomes shed light on interconnected biogeochemical processes in an aquifer system.</title>
        <authorList>
            <person name="Anantharaman K."/>
            <person name="Brown C.T."/>
            <person name="Hug L.A."/>
            <person name="Sharon I."/>
            <person name="Castelle C.J."/>
            <person name="Probst A.J."/>
            <person name="Thomas B.C."/>
            <person name="Singh A."/>
            <person name="Wilkins M.J."/>
            <person name="Karaoz U."/>
            <person name="Brodie E.L."/>
            <person name="Williams K.H."/>
            <person name="Hubbard S.S."/>
            <person name="Banfield J.F."/>
        </authorList>
    </citation>
    <scope>NUCLEOTIDE SEQUENCE [LARGE SCALE GENOMIC DNA]</scope>
</reference>
<dbReference type="EMBL" id="MGJV01000018">
    <property type="protein sequence ID" value="OGN14955.1"/>
    <property type="molecule type" value="Genomic_DNA"/>
</dbReference>